<dbReference type="Proteomes" id="UP000324585">
    <property type="component" value="Unassembled WGS sequence"/>
</dbReference>
<evidence type="ECO:0000313" key="2">
    <source>
        <dbReference type="Proteomes" id="UP000324585"/>
    </source>
</evidence>
<protein>
    <submittedName>
        <fullName evidence="1">Uncharacterized protein</fullName>
    </submittedName>
</protein>
<dbReference type="AlphaFoldDB" id="A0A5J4Z2N2"/>
<keyword evidence="2" id="KW-1185">Reference proteome</keyword>
<comment type="caution">
    <text evidence="1">The sequence shown here is derived from an EMBL/GenBank/DDBJ whole genome shotgun (WGS) entry which is preliminary data.</text>
</comment>
<gene>
    <name evidence="1" type="ORF">FVE85_5150</name>
</gene>
<organism evidence="1 2">
    <name type="scientific">Porphyridium purpureum</name>
    <name type="common">Red alga</name>
    <name type="synonym">Porphyridium cruentum</name>
    <dbReference type="NCBI Taxonomy" id="35688"/>
    <lineage>
        <taxon>Eukaryota</taxon>
        <taxon>Rhodophyta</taxon>
        <taxon>Bangiophyceae</taxon>
        <taxon>Porphyridiales</taxon>
        <taxon>Porphyridiaceae</taxon>
        <taxon>Porphyridium</taxon>
    </lineage>
</organism>
<name>A0A5J4Z2N2_PORPP</name>
<sequence length="104" mass="11167">MTLDSSGTETLCQCLVSFYLGEGIGQVKLTSKLADLIDFMALNCISVDGRFKHKALVCDDFGCHDGVEDALGVHGHPQIDIFSIAFEQVLDVDACIKSSSRPGT</sequence>
<evidence type="ECO:0000313" key="1">
    <source>
        <dbReference type="EMBL" id="KAA8497565.1"/>
    </source>
</evidence>
<reference evidence="2" key="1">
    <citation type="journal article" date="2019" name="Nat. Commun.">
        <title>Expansion of phycobilisome linker gene families in mesophilic red algae.</title>
        <authorList>
            <person name="Lee J."/>
            <person name="Kim D."/>
            <person name="Bhattacharya D."/>
            <person name="Yoon H.S."/>
        </authorList>
    </citation>
    <scope>NUCLEOTIDE SEQUENCE [LARGE SCALE GENOMIC DNA]</scope>
    <source>
        <strain evidence="2">CCMP 1328</strain>
    </source>
</reference>
<dbReference type="EMBL" id="VRMN01000001">
    <property type="protein sequence ID" value="KAA8497565.1"/>
    <property type="molecule type" value="Genomic_DNA"/>
</dbReference>
<accession>A0A5J4Z2N2</accession>
<proteinExistence type="predicted"/>